<feature type="domain" description="Hemerythrin-like" evidence="1">
    <location>
        <begin position="3"/>
        <end position="139"/>
    </location>
</feature>
<dbReference type="KEGG" id="cpas:Clopa_0459"/>
<dbReference type="Gene3D" id="1.20.120.520">
    <property type="entry name" value="nmb1532 protein domain like"/>
    <property type="match status" value="1"/>
</dbReference>
<dbReference type="PANTHER" id="PTHR39966">
    <property type="entry name" value="BLL2471 PROTEIN-RELATED"/>
    <property type="match status" value="1"/>
</dbReference>
<dbReference type="AlphaFoldDB" id="R4K4S4"/>
<dbReference type="eggNOG" id="COG3945">
    <property type="taxonomic scope" value="Bacteria"/>
</dbReference>
<dbReference type="Pfam" id="PF01814">
    <property type="entry name" value="Hemerythrin"/>
    <property type="match status" value="1"/>
</dbReference>
<dbReference type="RefSeq" id="WP_015613841.1">
    <property type="nucleotide sequence ID" value="NC_021182.1"/>
</dbReference>
<gene>
    <name evidence="2" type="ORF">Clopa_0459</name>
</gene>
<dbReference type="HOGENOM" id="CLU_095978_2_0_9"/>
<proteinExistence type="predicted"/>
<keyword evidence="3" id="KW-1185">Reference proteome</keyword>
<accession>R4K4S4</accession>
<reference evidence="2 3" key="1">
    <citation type="submission" date="2012-01" db="EMBL/GenBank/DDBJ databases">
        <title>Complete sequence of chromosome of Clostridium pasteurianum BC1.</title>
        <authorList>
            <consortium name="US DOE Joint Genome Institute"/>
            <person name="Lucas S."/>
            <person name="Han J."/>
            <person name="Lapidus A."/>
            <person name="Cheng J.-F."/>
            <person name="Goodwin L."/>
            <person name="Pitluck S."/>
            <person name="Peters L."/>
            <person name="Mikhailova N."/>
            <person name="Teshima H."/>
            <person name="Detter J.C."/>
            <person name="Han C."/>
            <person name="Tapia R."/>
            <person name="Land M."/>
            <person name="Hauser L."/>
            <person name="Kyrpides N."/>
            <person name="Ivanova N."/>
            <person name="Pagani I."/>
            <person name="Dunn J."/>
            <person name="Taghavi S."/>
            <person name="Francis A."/>
            <person name="van der Lelie D."/>
            <person name="Woyke T."/>
        </authorList>
    </citation>
    <scope>NUCLEOTIDE SEQUENCE [LARGE SCALE GENOMIC DNA]</scope>
    <source>
        <strain evidence="2 3">BC1</strain>
    </source>
</reference>
<dbReference type="STRING" id="86416.Clopa_0459"/>
<evidence type="ECO:0000313" key="3">
    <source>
        <dbReference type="Proteomes" id="UP000013523"/>
    </source>
</evidence>
<dbReference type="Proteomes" id="UP000013523">
    <property type="component" value="Chromosome"/>
</dbReference>
<evidence type="ECO:0000259" key="1">
    <source>
        <dbReference type="Pfam" id="PF01814"/>
    </source>
</evidence>
<dbReference type="OrthoDB" id="9785474at2"/>
<dbReference type="InterPro" id="IPR012312">
    <property type="entry name" value="Hemerythrin-like"/>
</dbReference>
<dbReference type="PATRIC" id="fig|86416.3.peg.438"/>
<protein>
    <recommendedName>
        <fullName evidence="1">Hemerythrin-like domain-containing protein</fullName>
    </recommendedName>
</protein>
<evidence type="ECO:0000313" key="2">
    <source>
        <dbReference type="EMBL" id="AGK95514.1"/>
    </source>
</evidence>
<dbReference type="GO" id="GO:0005886">
    <property type="term" value="C:plasma membrane"/>
    <property type="evidence" value="ECO:0007669"/>
    <property type="project" value="TreeGrafter"/>
</dbReference>
<dbReference type="EMBL" id="CP003261">
    <property type="protein sequence ID" value="AGK95514.1"/>
    <property type="molecule type" value="Genomic_DNA"/>
</dbReference>
<sequence>MDAINLMMEEHNNIKRMLLLVRKASVKVMKTGEIDYEDFSKIISFIRNYADAHHHGKEEKMLFNRMIDEIGGVAEPLVRYGMLAEHDLGRLFIKELEEALVKVKEGDEEAKVDVIANAVSYTHLLQRHIEKEDNVAYTFAKRGLSKDTLKKIDEECESFEKEAEEKHIQENYIKLLEELEHKYII</sequence>
<name>R4K4S4_CLOPA</name>
<organism evidence="2 3">
    <name type="scientific">Clostridium pasteurianum BC1</name>
    <dbReference type="NCBI Taxonomy" id="86416"/>
    <lineage>
        <taxon>Bacteria</taxon>
        <taxon>Bacillati</taxon>
        <taxon>Bacillota</taxon>
        <taxon>Clostridia</taxon>
        <taxon>Eubacteriales</taxon>
        <taxon>Clostridiaceae</taxon>
        <taxon>Clostridium</taxon>
    </lineage>
</organism>
<dbReference type="PANTHER" id="PTHR39966:SF1">
    <property type="entry name" value="HEMERYTHRIN-LIKE DOMAIN-CONTAINING PROTEIN"/>
    <property type="match status" value="1"/>
</dbReference>